<evidence type="ECO:0000313" key="2">
    <source>
        <dbReference type="Proteomes" id="UP001162992"/>
    </source>
</evidence>
<gene>
    <name evidence="1" type="ORF">O6H91_01G156500</name>
</gene>
<comment type="caution">
    <text evidence="1">The sequence shown here is derived from an EMBL/GenBank/DDBJ whole genome shotgun (WGS) entry which is preliminary data.</text>
</comment>
<dbReference type="EMBL" id="CM055092">
    <property type="protein sequence ID" value="KAJ7571251.1"/>
    <property type="molecule type" value="Genomic_DNA"/>
</dbReference>
<keyword evidence="2" id="KW-1185">Reference proteome</keyword>
<reference evidence="2" key="1">
    <citation type="journal article" date="2024" name="Proc. Natl. Acad. Sci. U.S.A.">
        <title>Extraordinary preservation of gene collinearity over three hundred million years revealed in homosporous lycophytes.</title>
        <authorList>
            <person name="Li C."/>
            <person name="Wickell D."/>
            <person name="Kuo L.Y."/>
            <person name="Chen X."/>
            <person name="Nie B."/>
            <person name="Liao X."/>
            <person name="Peng D."/>
            <person name="Ji J."/>
            <person name="Jenkins J."/>
            <person name="Williams M."/>
            <person name="Shu S."/>
            <person name="Plott C."/>
            <person name="Barry K."/>
            <person name="Rajasekar S."/>
            <person name="Grimwood J."/>
            <person name="Han X."/>
            <person name="Sun S."/>
            <person name="Hou Z."/>
            <person name="He W."/>
            <person name="Dai G."/>
            <person name="Sun C."/>
            <person name="Schmutz J."/>
            <person name="Leebens-Mack J.H."/>
            <person name="Li F.W."/>
            <person name="Wang L."/>
        </authorList>
    </citation>
    <scope>NUCLEOTIDE SEQUENCE [LARGE SCALE GENOMIC DNA]</scope>
    <source>
        <strain evidence="2">cv. PW_Plant_1</strain>
    </source>
</reference>
<proteinExistence type="predicted"/>
<accession>A0ACC2EXU8</accession>
<sequence>MASRLFSRKLSSLALRLPGHKSILSPATDNGNFNSISGNLIRTMSTNAAREPAEANQKEVVDVSGRETTAARRGRPRDFVSPIAPFGVFDLWDPFTTTSRSLRQMMDIMDRFVDDAFTSPSSNLLERTMRSGMRTPWDVVEKENAFQLRVDMPGISKEEVKICVEDGELVIQGEHKADKTEDDEFQSKNYTVYNTRMSLPKDVKQDEIKAELKDGVLYVVVPKAQESKKKVEVQVS</sequence>
<evidence type="ECO:0000313" key="1">
    <source>
        <dbReference type="EMBL" id="KAJ7571251.1"/>
    </source>
</evidence>
<protein>
    <submittedName>
        <fullName evidence="1">Uncharacterized protein</fullName>
    </submittedName>
</protein>
<organism evidence="1 2">
    <name type="scientific">Diphasiastrum complanatum</name>
    <name type="common">Issler's clubmoss</name>
    <name type="synonym">Lycopodium complanatum</name>
    <dbReference type="NCBI Taxonomy" id="34168"/>
    <lineage>
        <taxon>Eukaryota</taxon>
        <taxon>Viridiplantae</taxon>
        <taxon>Streptophyta</taxon>
        <taxon>Embryophyta</taxon>
        <taxon>Tracheophyta</taxon>
        <taxon>Lycopodiopsida</taxon>
        <taxon>Lycopodiales</taxon>
        <taxon>Lycopodiaceae</taxon>
        <taxon>Lycopodioideae</taxon>
        <taxon>Diphasiastrum</taxon>
    </lineage>
</organism>
<dbReference type="Proteomes" id="UP001162992">
    <property type="component" value="Chromosome 1"/>
</dbReference>
<name>A0ACC2EXU8_DIPCM</name>